<sequence length="319" mass="35035">MNKQNLPLKAIMLLLIFSCSLIACSNSSSEDNPETELPEESVSLYTYLKNDSDYSILVEAINQIGYQDALNVDGAGSYTFFAPNNEAFTEYLEANKINSVINIPTNTLTQIILNHMLLGKEKMINAIAEGYNKTQAKEFSSQANIDLFVSKPNDAFIINDGILVTKADIEITNGVIHEVDAVIKPNTLATFIKVDPAFTNLYDASQAINSDIYTKLNDPTADLTLFVPNEAAFLAMGTITVEKLEETVKYHVLDGNVFSATKFQDNGELKTWQGTNITTNTGSNVTITDNIGGKATMAKTDYVAWNGIAHVIDKVLEYE</sequence>
<accession>A0ABT6FNX5</accession>
<feature type="domain" description="FAS1" evidence="2">
    <location>
        <begin position="41"/>
        <end position="183"/>
    </location>
</feature>
<evidence type="ECO:0000256" key="1">
    <source>
        <dbReference type="SAM" id="SignalP"/>
    </source>
</evidence>
<dbReference type="PANTHER" id="PTHR10900">
    <property type="entry name" value="PERIOSTIN-RELATED"/>
    <property type="match status" value="1"/>
</dbReference>
<gene>
    <name evidence="3" type="ORF">OSR52_03725</name>
</gene>
<feature type="signal peptide" evidence="1">
    <location>
        <begin position="1"/>
        <end position="23"/>
    </location>
</feature>
<evidence type="ECO:0000313" key="4">
    <source>
        <dbReference type="Proteomes" id="UP001153642"/>
    </source>
</evidence>
<protein>
    <submittedName>
        <fullName evidence="3">Fasciclin domain-containing protein</fullName>
    </submittedName>
</protein>
<evidence type="ECO:0000259" key="2">
    <source>
        <dbReference type="PROSITE" id="PS50213"/>
    </source>
</evidence>
<dbReference type="InterPro" id="IPR050904">
    <property type="entry name" value="Adhesion/Biosynth-related"/>
</dbReference>
<organism evidence="3 4">
    <name type="scientific">Galbibacter pacificus</name>
    <dbReference type="NCBI Taxonomy" id="2996052"/>
    <lineage>
        <taxon>Bacteria</taxon>
        <taxon>Pseudomonadati</taxon>
        <taxon>Bacteroidota</taxon>
        <taxon>Flavobacteriia</taxon>
        <taxon>Flavobacteriales</taxon>
        <taxon>Flavobacteriaceae</taxon>
        <taxon>Galbibacter</taxon>
    </lineage>
</organism>
<dbReference type="Proteomes" id="UP001153642">
    <property type="component" value="Unassembled WGS sequence"/>
</dbReference>
<proteinExistence type="predicted"/>
<name>A0ABT6FNX5_9FLAO</name>
<dbReference type="PROSITE" id="PS51257">
    <property type="entry name" value="PROKAR_LIPOPROTEIN"/>
    <property type="match status" value="1"/>
</dbReference>
<dbReference type="InterPro" id="IPR036378">
    <property type="entry name" value="FAS1_dom_sf"/>
</dbReference>
<dbReference type="InterPro" id="IPR000782">
    <property type="entry name" value="FAS1_domain"/>
</dbReference>
<reference evidence="3" key="1">
    <citation type="submission" date="2022-11" db="EMBL/GenBank/DDBJ databases">
        <title>High-quality draft genome sequence of Galbibacter sp. strain CMA-7.</title>
        <authorList>
            <person name="Wei L."/>
            <person name="Dong C."/>
            <person name="Shao Z."/>
        </authorList>
    </citation>
    <scope>NUCLEOTIDE SEQUENCE</scope>
    <source>
        <strain evidence="3">CMA-7</strain>
    </source>
</reference>
<feature type="domain" description="FAS1" evidence="2">
    <location>
        <begin position="185"/>
        <end position="316"/>
    </location>
</feature>
<dbReference type="PROSITE" id="PS50213">
    <property type="entry name" value="FAS1"/>
    <property type="match status" value="2"/>
</dbReference>
<feature type="chain" id="PRO_5046037658" evidence="1">
    <location>
        <begin position="24"/>
        <end position="319"/>
    </location>
</feature>
<dbReference type="RefSeq" id="WP_277898700.1">
    <property type="nucleotide sequence ID" value="NZ_JAPMUA010000001.1"/>
</dbReference>
<dbReference type="Gene3D" id="2.30.180.10">
    <property type="entry name" value="FAS1 domain"/>
    <property type="match status" value="2"/>
</dbReference>
<dbReference type="SMART" id="SM00554">
    <property type="entry name" value="FAS1"/>
    <property type="match status" value="2"/>
</dbReference>
<comment type="caution">
    <text evidence="3">The sequence shown here is derived from an EMBL/GenBank/DDBJ whole genome shotgun (WGS) entry which is preliminary data.</text>
</comment>
<dbReference type="SUPFAM" id="SSF82153">
    <property type="entry name" value="FAS1 domain"/>
    <property type="match status" value="2"/>
</dbReference>
<keyword evidence="1" id="KW-0732">Signal</keyword>
<dbReference type="Pfam" id="PF02469">
    <property type="entry name" value="Fasciclin"/>
    <property type="match status" value="2"/>
</dbReference>
<evidence type="ECO:0000313" key="3">
    <source>
        <dbReference type="EMBL" id="MDG3584966.1"/>
    </source>
</evidence>
<dbReference type="PANTHER" id="PTHR10900:SF77">
    <property type="entry name" value="FI19380P1"/>
    <property type="match status" value="1"/>
</dbReference>
<keyword evidence="4" id="KW-1185">Reference proteome</keyword>
<dbReference type="EMBL" id="JAPMUA010000001">
    <property type="protein sequence ID" value="MDG3584966.1"/>
    <property type="molecule type" value="Genomic_DNA"/>
</dbReference>